<dbReference type="InterPro" id="IPR006145">
    <property type="entry name" value="PsdUridine_synth_RsuA/RluA"/>
</dbReference>
<dbReference type="Gene3D" id="3.10.290.10">
    <property type="entry name" value="RNA-binding S4 domain"/>
    <property type="match status" value="1"/>
</dbReference>
<dbReference type="GO" id="GO:0140098">
    <property type="term" value="F:catalytic activity, acting on RNA"/>
    <property type="evidence" value="ECO:0007669"/>
    <property type="project" value="UniProtKB-ARBA"/>
</dbReference>
<evidence type="ECO:0000259" key="4">
    <source>
        <dbReference type="Pfam" id="PF00849"/>
    </source>
</evidence>
<dbReference type="GO" id="GO:0003723">
    <property type="term" value="F:RNA binding"/>
    <property type="evidence" value="ECO:0007669"/>
    <property type="project" value="UniProtKB-KW"/>
</dbReference>
<dbReference type="Proteomes" id="UP000698963">
    <property type="component" value="Unassembled WGS sequence"/>
</dbReference>
<reference evidence="5" key="2">
    <citation type="submission" date="2021-09" db="EMBL/GenBank/DDBJ databases">
        <authorList>
            <person name="Gilroy R."/>
        </authorList>
    </citation>
    <scope>NUCLEOTIDE SEQUENCE</scope>
    <source>
        <strain evidence="5">ChiGjej2B2-19336</strain>
    </source>
</reference>
<dbReference type="CDD" id="cd02869">
    <property type="entry name" value="PseudoU_synth_RluA_like"/>
    <property type="match status" value="1"/>
</dbReference>
<dbReference type="Pfam" id="PF00849">
    <property type="entry name" value="PseudoU_synth_2"/>
    <property type="match status" value="1"/>
</dbReference>
<dbReference type="PANTHER" id="PTHR21600">
    <property type="entry name" value="MITOCHONDRIAL RNA PSEUDOURIDINE SYNTHASE"/>
    <property type="match status" value="1"/>
</dbReference>
<dbReference type="PANTHER" id="PTHR21600:SF87">
    <property type="entry name" value="RNA PSEUDOURIDYLATE SYNTHASE DOMAIN-CONTAINING PROTEIN 1"/>
    <property type="match status" value="1"/>
</dbReference>
<evidence type="ECO:0000256" key="1">
    <source>
        <dbReference type="ARBA" id="ARBA00010876"/>
    </source>
</evidence>
<proteinExistence type="inferred from homology"/>
<keyword evidence="3" id="KW-0694">RNA-binding</keyword>
<dbReference type="GO" id="GO:0000455">
    <property type="term" value="P:enzyme-directed rRNA pseudouridine synthesis"/>
    <property type="evidence" value="ECO:0007669"/>
    <property type="project" value="TreeGrafter"/>
</dbReference>
<sequence>MENSKDTGALAVSRAEAGQKLLNFLQRRISAPASDLHRWIRTGQVRVNGARSKAFDRLSEGDMVRVPPFAERQPAGSGEGASRREHGAPLLDIVFENEDVIVIAKPAGLPVQGGTGHTDSIAARLAGERARADFVPAPVHRLDKDTSGLLVAGKTYAAVRLLTDALAGRAGTPPRKEYLAWVEGAWPHPEKRELYDFLAKDGTTKRMRAASEKEAEAKEARCEVTALEKRRIHDREYTLLLVRLLTGRTHQIRVQLALRGHPIAGDPWYGKGSCESLKLHAFRLELPLPGGECRSLELPPPWKGEWKAACPGRRPQR</sequence>
<dbReference type="SUPFAM" id="SSF55174">
    <property type="entry name" value="Alpha-L RNA-binding motif"/>
    <property type="match status" value="1"/>
</dbReference>
<feature type="domain" description="Pseudouridine synthase RsuA/RluA-like" evidence="4">
    <location>
        <begin position="99"/>
        <end position="257"/>
    </location>
</feature>
<dbReference type="InterPro" id="IPR020103">
    <property type="entry name" value="PsdUridine_synth_cat_dom_sf"/>
</dbReference>
<comment type="caution">
    <text evidence="5">The sequence shown here is derived from an EMBL/GenBank/DDBJ whole genome shotgun (WGS) entry which is preliminary data.</text>
</comment>
<protein>
    <submittedName>
        <fullName evidence="5">RluA family pseudouridine synthase</fullName>
    </submittedName>
</protein>
<reference evidence="5" key="1">
    <citation type="journal article" date="2021" name="PeerJ">
        <title>Extensive microbial diversity within the chicken gut microbiome revealed by metagenomics and culture.</title>
        <authorList>
            <person name="Gilroy R."/>
            <person name="Ravi A."/>
            <person name="Getino M."/>
            <person name="Pursley I."/>
            <person name="Horton D.L."/>
            <person name="Alikhan N.F."/>
            <person name="Baker D."/>
            <person name="Gharbi K."/>
            <person name="Hall N."/>
            <person name="Watson M."/>
            <person name="Adriaenssens E.M."/>
            <person name="Foster-Nyarko E."/>
            <person name="Jarju S."/>
            <person name="Secka A."/>
            <person name="Antonio M."/>
            <person name="Oren A."/>
            <person name="Chaudhuri R.R."/>
            <person name="La Ragione R."/>
            <person name="Hildebrand F."/>
            <person name="Pallen M.J."/>
        </authorList>
    </citation>
    <scope>NUCLEOTIDE SEQUENCE</scope>
    <source>
        <strain evidence="5">ChiGjej2B2-19336</strain>
    </source>
</reference>
<dbReference type="AlphaFoldDB" id="A0A921AYD0"/>
<evidence type="ECO:0000256" key="3">
    <source>
        <dbReference type="PROSITE-ProRule" id="PRU00182"/>
    </source>
</evidence>
<dbReference type="CDD" id="cd00165">
    <property type="entry name" value="S4"/>
    <property type="match status" value="1"/>
</dbReference>
<dbReference type="RefSeq" id="WP_304123633.1">
    <property type="nucleotide sequence ID" value="NZ_DYZA01000226.1"/>
</dbReference>
<name>A0A921AYD0_9BACT</name>
<dbReference type="PROSITE" id="PS01129">
    <property type="entry name" value="PSI_RLU"/>
    <property type="match status" value="1"/>
</dbReference>
<dbReference type="EMBL" id="DYZA01000226">
    <property type="protein sequence ID" value="HJD98140.1"/>
    <property type="molecule type" value="Genomic_DNA"/>
</dbReference>
<dbReference type="Gene3D" id="3.30.2350.10">
    <property type="entry name" value="Pseudouridine synthase"/>
    <property type="match status" value="1"/>
</dbReference>
<gene>
    <name evidence="5" type="ORF">K8W16_10910</name>
</gene>
<dbReference type="InterPro" id="IPR036986">
    <property type="entry name" value="S4_RNA-bd_sf"/>
</dbReference>
<keyword evidence="2" id="KW-0413">Isomerase</keyword>
<accession>A0A921AYD0</accession>
<evidence type="ECO:0000313" key="6">
    <source>
        <dbReference type="Proteomes" id="UP000698963"/>
    </source>
</evidence>
<dbReference type="InterPro" id="IPR006224">
    <property type="entry name" value="PsdUridine_synth_RluA-like_CS"/>
</dbReference>
<evidence type="ECO:0000256" key="2">
    <source>
        <dbReference type="ARBA" id="ARBA00023235"/>
    </source>
</evidence>
<evidence type="ECO:0000313" key="5">
    <source>
        <dbReference type="EMBL" id="HJD98140.1"/>
    </source>
</evidence>
<dbReference type="PROSITE" id="PS50889">
    <property type="entry name" value="S4"/>
    <property type="match status" value="1"/>
</dbReference>
<dbReference type="SUPFAM" id="SSF55120">
    <property type="entry name" value="Pseudouridine synthase"/>
    <property type="match status" value="1"/>
</dbReference>
<comment type="similarity">
    <text evidence="1">Belongs to the pseudouridine synthase RluA family.</text>
</comment>
<organism evidence="5 6">
    <name type="scientific">Mailhella massiliensis</name>
    <dbReference type="NCBI Taxonomy" id="1903261"/>
    <lineage>
        <taxon>Bacteria</taxon>
        <taxon>Pseudomonadati</taxon>
        <taxon>Thermodesulfobacteriota</taxon>
        <taxon>Desulfovibrionia</taxon>
        <taxon>Desulfovibrionales</taxon>
        <taxon>Desulfovibrionaceae</taxon>
        <taxon>Mailhella</taxon>
    </lineage>
</organism>
<dbReference type="GO" id="GO:0009982">
    <property type="term" value="F:pseudouridine synthase activity"/>
    <property type="evidence" value="ECO:0007669"/>
    <property type="project" value="InterPro"/>
</dbReference>
<dbReference type="InterPro" id="IPR050188">
    <property type="entry name" value="RluA_PseudoU_synthase"/>
</dbReference>